<evidence type="ECO:0000313" key="1">
    <source>
        <dbReference type="EMBL" id="KAB0624930.1"/>
    </source>
</evidence>
<comment type="caution">
    <text evidence="1">The sequence shown here is derived from an EMBL/GenBank/DDBJ whole genome shotgun (WGS) entry which is preliminary data.</text>
</comment>
<accession>A0A6L3MJE7</accession>
<dbReference type="AlphaFoldDB" id="A0A6L3MJE7"/>
<evidence type="ECO:0000313" key="2">
    <source>
        <dbReference type="Proteomes" id="UP000473470"/>
    </source>
</evidence>
<protein>
    <recommendedName>
        <fullName evidence="3">FUSC family protein</fullName>
    </recommendedName>
</protein>
<dbReference type="GO" id="GO:0022857">
    <property type="term" value="F:transmembrane transporter activity"/>
    <property type="evidence" value="ECO:0007669"/>
    <property type="project" value="InterPro"/>
</dbReference>
<proteinExistence type="predicted"/>
<sequence length="49" mass="5355">MLLQSLKALRLTLAVMLSLYIAMRLGMHSPDWAVTSALIVSLGTIGQIR</sequence>
<dbReference type="Pfam" id="PF04632">
    <property type="entry name" value="FUSC"/>
    <property type="match status" value="1"/>
</dbReference>
<dbReference type="Proteomes" id="UP000473470">
    <property type="component" value="Unassembled WGS sequence"/>
</dbReference>
<name>A0A6L3MJE7_9BURK</name>
<evidence type="ECO:0008006" key="3">
    <source>
        <dbReference type="Google" id="ProtNLM"/>
    </source>
</evidence>
<gene>
    <name evidence="1" type="ORF">F7R25_38295</name>
</gene>
<dbReference type="RefSeq" id="WP_150999697.1">
    <property type="nucleotide sequence ID" value="NZ_VZOK01000390.1"/>
</dbReference>
<feature type="non-terminal residue" evidence="1">
    <location>
        <position position="49"/>
    </location>
</feature>
<organism evidence="1 2">
    <name type="scientific">Burkholderia stagnalis</name>
    <dbReference type="NCBI Taxonomy" id="1503054"/>
    <lineage>
        <taxon>Bacteria</taxon>
        <taxon>Pseudomonadati</taxon>
        <taxon>Pseudomonadota</taxon>
        <taxon>Betaproteobacteria</taxon>
        <taxon>Burkholderiales</taxon>
        <taxon>Burkholderiaceae</taxon>
        <taxon>Burkholderia</taxon>
        <taxon>Burkholderia cepacia complex</taxon>
    </lineage>
</organism>
<dbReference type="GO" id="GO:0005886">
    <property type="term" value="C:plasma membrane"/>
    <property type="evidence" value="ECO:0007669"/>
    <property type="project" value="InterPro"/>
</dbReference>
<dbReference type="EMBL" id="VZOK01000390">
    <property type="protein sequence ID" value="KAB0624930.1"/>
    <property type="molecule type" value="Genomic_DNA"/>
</dbReference>
<dbReference type="InterPro" id="IPR006726">
    <property type="entry name" value="PHBA_efflux_AaeB/fusaric-R"/>
</dbReference>
<reference evidence="1 2" key="1">
    <citation type="submission" date="2019-09" db="EMBL/GenBank/DDBJ databases">
        <title>Draft genome sequences of 48 bacterial type strains from the CCUG.</title>
        <authorList>
            <person name="Tunovic T."/>
            <person name="Pineiro-Iglesias B."/>
            <person name="Unosson C."/>
            <person name="Inganas E."/>
            <person name="Ohlen M."/>
            <person name="Cardew S."/>
            <person name="Jensie-Markopoulos S."/>
            <person name="Salva-Serra F."/>
            <person name="Jaen-Luchoro D."/>
            <person name="Karlsson R."/>
            <person name="Svensson-Stadler L."/>
            <person name="Chun J."/>
            <person name="Moore E."/>
        </authorList>
    </citation>
    <scope>NUCLEOTIDE SEQUENCE [LARGE SCALE GENOMIC DNA]</scope>
    <source>
        <strain evidence="1 2">CCUG 65686</strain>
    </source>
</reference>